<dbReference type="GO" id="GO:0008168">
    <property type="term" value="F:methyltransferase activity"/>
    <property type="evidence" value="ECO:0007669"/>
    <property type="project" value="UniProtKB-KW"/>
</dbReference>
<dbReference type="AlphaFoldDB" id="A0A0G2YEZ7"/>
<accession>A0A0G2YEZ7</accession>
<dbReference type="InterPro" id="IPR041667">
    <property type="entry name" value="Cupin_8"/>
</dbReference>
<evidence type="ECO:0000313" key="3">
    <source>
        <dbReference type="EMBL" id="AKI82200.1"/>
    </source>
</evidence>
<evidence type="ECO:0000259" key="2">
    <source>
        <dbReference type="PROSITE" id="PS51184"/>
    </source>
</evidence>
<dbReference type="PANTHER" id="PTHR12461">
    <property type="entry name" value="HYPOXIA-INDUCIBLE FACTOR 1 ALPHA INHIBITOR-RELATED"/>
    <property type="match status" value="1"/>
</dbReference>
<keyword evidence="3" id="KW-0808">Transferase</keyword>
<name>A0A0G2YEZ7_SORCE</name>
<keyword evidence="3" id="KW-0489">Methyltransferase</keyword>
<feature type="compositionally biased region" description="Basic and acidic residues" evidence="1">
    <location>
        <begin position="13"/>
        <end position="28"/>
    </location>
</feature>
<reference evidence="3" key="2">
    <citation type="submission" date="2015-05" db="EMBL/GenBank/DDBJ databases">
        <title>The biosynthetic gene cluster for the epothilones from Sorangium cellulosum So0157-2.</title>
        <authorList>
            <person name="Li Y.Z."/>
            <person name="Li Z.F."/>
            <person name="Xia Z.J."/>
            <person name="Zhao J.Y."/>
            <person name="Sun X."/>
            <person name="Zhao L."/>
            <person name="Hu W."/>
            <person name="Liu H."/>
            <person name="Wu Z.H."/>
            <person name="Liu W.F."/>
        </authorList>
    </citation>
    <scope>NUCLEOTIDE SEQUENCE</scope>
    <source>
        <strain evidence="3">So0157-2</strain>
    </source>
</reference>
<reference evidence="3" key="1">
    <citation type="journal article" date="2013" name="Appl. Microbiol. Biotechnol.">
        <title>Characteristics and activity analysis of epothilone operon promoters from Sorangium cellulosum strains in Escherichia coli.</title>
        <authorList>
            <person name="Zhu L.P."/>
            <person name="Li Z.F."/>
            <person name="Sun X."/>
            <person name="Li S.G."/>
            <person name="Li Y.Z."/>
        </authorList>
    </citation>
    <scope>NUCLEOTIDE SEQUENCE</scope>
    <source>
        <strain evidence="3">So0157-2</strain>
    </source>
</reference>
<feature type="domain" description="JmjC" evidence="2">
    <location>
        <begin position="309"/>
        <end position="411"/>
    </location>
</feature>
<organism evidence="3">
    <name type="scientific">Sorangium cellulosum So0157-2</name>
    <dbReference type="NCBI Taxonomy" id="1254432"/>
    <lineage>
        <taxon>Bacteria</taxon>
        <taxon>Pseudomonadati</taxon>
        <taxon>Myxococcota</taxon>
        <taxon>Polyangia</taxon>
        <taxon>Polyangiales</taxon>
        <taxon>Polyangiaceae</taxon>
        <taxon>Sorangium</taxon>
    </lineage>
</organism>
<dbReference type="PANTHER" id="PTHR12461:SF105">
    <property type="entry name" value="HYPOXIA-INDUCIBLE FACTOR 1-ALPHA INHIBITOR"/>
    <property type="match status" value="1"/>
</dbReference>
<dbReference type="PROSITE" id="PS51184">
    <property type="entry name" value="JMJC"/>
    <property type="match status" value="1"/>
</dbReference>
<dbReference type="Gene3D" id="2.60.120.650">
    <property type="entry name" value="Cupin"/>
    <property type="match status" value="1"/>
</dbReference>
<protein>
    <submittedName>
        <fullName evidence="3">Putative JmjC demethyltransferase</fullName>
    </submittedName>
</protein>
<evidence type="ECO:0000256" key="1">
    <source>
        <dbReference type="SAM" id="MobiDB-lite"/>
    </source>
</evidence>
<dbReference type="InterPro" id="IPR003347">
    <property type="entry name" value="JmjC_dom"/>
</dbReference>
<feature type="region of interest" description="Disordered" evidence="1">
    <location>
        <begin position="1"/>
        <end position="72"/>
    </location>
</feature>
<dbReference type="Pfam" id="PF13621">
    <property type="entry name" value="Cupin_8"/>
    <property type="match status" value="1"/>
</dbReference>
<dbReference type="GO" id="GO:0032259">
    <property type="term" value="P:methylation"/>
    <property type="evidence" value="ECO:0007669"/>
    <property type="project" value="UniProtKB-KW"/>
</dbReference>
<proteinExistence type="predicted"/>
<sequence>MVGGHAEQPACDAGRRPARPERASDARGRSGRGAVHGRLHGGGAPDPDASDVRPPPSTRELGATPGPDPFDRRLRLATRIAEARWFDTRPRMQSELHTNLHDIVRALLPSVADGKPQTVVQFTVRDKRLSAYVVVDRTAHGEALRVEDGKHGRPDASIFLSTADLADIASLGCVRGPVSMTGSPPLLSSFRDRFMSISPAGKARIEEITRSQIGAEVDRISVAALSPADFIQRYAMASRPAVIVDAMPKRNASPWTIERIRSELGDASVEVRTGNYAADIYKETMQTKDLRLAEYLASHGDGLADSAQDTPRPYAASNGVPWDWHLWLDYPPFVPEGLCQYAKFWIGPAGTKTPLHRDWLDNFLSQLVGTSGSRSSRPTTPRCCHQGAFMPGSTLQHGRSLRSTASGHLEV</sequence>
<dbReference type="EMBL" id="EU414841">
    <property type="protein sequence ID" value="AKI82200.1"/>
    <property type="molecule type" value="Genomic_DNA"/>
</dbReference>
<dbReference type="SUPFAM" id="SSF51197">
    <property type="entry name" value="Clavaminate synthase-like"/>
    <property type="match status" value="1"/>
</dbReference>